<reference evidence="6" key="1">
    <citation type="submission" date="2014-08" db="EMBL/GenBank/DDBJ databases">
        <authorList>
            <person name="Edwards T."/>
        </authorList>
    </citation>
    <scope>NUCLEOTIDE SEQUENCE [LARGE SCALE GENOMIC DNA]</scope>
</reference>
<proteinExistence type="predicted"/>
<accession>A0A0K2W1N5</accession>
<name>A0A0K2W1N5_MESPL</name>
<protein>
    <submittedName>
        <fullName evidence="5">Putative Head-to-tail joining protein</fullName>
    </submittedName>
</protein>
<keyword evidence="2" id="KW-1188">Viral release from host cell</keyword>
<evidence type="ECO:0000256" key="2">
    <source>
        <dbReference type="ARBA" id="ARBA00022612"/>
    </source>
</evidence>
<feature type="region of interest" description="Disordered" evidence="4">
    <location>
        <begin position="37"/>
        <end position="61"/>
    </location>
</feature>
<dbReference type="Proteomes" id="UP000182888">
    <property type="component" value="Unassembled WGS sequence"/>
</dbReference>
<dbReference type="InterPro" id="IPR020991">
    <property type="entry name" value="Connector_podovirus"/>
</dbReference>
<evidence type="ECO:0000313" key="5">
    <source>
        <dbReference type="EMBL" id="CDX59005.1"/>
    </source>
</evidence>
<comment type="subcellular location">
    <subcellularLocation>
        <location evidence="1">Virion</location>
    </subcellularLocation>
</comment>
<evidence type="ECO:0000313" key="6">
    <source>
        <dbReference type="Proteomes" id="UP000182888"/>
    </source>
</evidence>
<feature type="compositionally biased region" description="Gly residues" evidence="4">
    <location>
        <begin position="570"/>
        <end position="580"/>
    </location>
</feature>
<gene>
    <name evidence="5" type="ORF">MPL1032_250002</name>
</gene>
<evidence type="ECO:0000256" key="4">
    <source>
        <dbReference type="SAM" id="MobiDB-lite"/>
    </source>
</evidence>
<organism evidence="5 6">
    <name type="scientific">Mesorhizobium plurifarium</name>
    <dbReference type="NCBI Taxonomy" id="69974"/>
    <lineage>
        <taxon>Bacteria</taxon>
        <taxon>Pseudomonadati</taxon>
        <taxon>Pseudomonadota</taxon>
        <taxon>Alphaproteobacteria</taxon>
        <taxon>Hyphomicrobiales</taxon>
        <taxon>Phyllobacteriaceae</taxon>
        <taxon>Mesorhizobium</taxon>
    </lineage>
</organism>
<sequence length="612" mass="66954">MTDSRARDILSRQAELETERAAYEPVWEAVAEFCDPDAPDIWSGRRASRSDSQAERQERRGSRVYANTINSAANRLAAGLESLIIPQSEKWHGLTTAEMNDEETDEEKEWAEALRDFLFALRYFANSNFVPATQACLRNVVRYGPAYLYAEEGFGGTLIRYASIPVVEGYLSRNRWGQVDIFHRRYERTARQAAQLLGYEKLPARIKALVDDPAKCEEKISLIQCVQPRDERRMYRKGGFYQYLDQAFASYHVIEDEEEIVRESGFRTFPVSTFNWRRYEGDAYGISPAIEALTTVREENAVRRSGLRALQQITDPPTASKARLDYVPVLNPGENYPGLIDDNGRPLIQPIATGQNPSYAFDYAASRAEEIRDMMFVNLFQTLVQNPQMTATEALIRQEEKGALLGPSGSIIQAGFAANLDRELSILEDKGLYDQDSRFRPPESLAGKAVRPTFTGPLDVLRRSAEARDTIQVVTTAMQMAQFDPGIMDNIDGDEAIRVVQSAGRSPQRIFRRKDEVEGMRGARAQAQQAQAGMAAIATAGKVAKDAVPAAVQARDSGLLDSLQAMMQGAQGGAGGGAAGPAGATQGAMSGGQGAVPGSQGGPAGGAANGAA</sequence>
<dbReference type="EMBL" id="CCND01000018">
    <property type="protein sequence ID" value="CDX59005.1"/>
    <property type="molecule type" value="Genomic_DNA"/>
</dbReference>
<keyword evidence="3" id="KW-0231">Viral genome packaging</keyword>
<evidence type="ECO:0000256" key="1">
    <source>
        <dbReference type="ARBA" id="ARBA00004328"/>
    </source>
</evidence>
<feature type="compositionally biased region" description="Basic and acidic residues" evidence="4">
    <location>
        <begin position="48"/>
        <end position="61"/>
    </location>
</feature>
<feature type="compositionally biased region" description="Gly residues" evidence="4">
    <location>
        <begin position="589"/>
        <end position="612"/>
    </location>
</feature>
<feature type="region of interest" description="Disordered" evidence="4">
    <location>
        <begin position="570"/>
        <end position="612"/>
    </location>
</feature>
<dbReference type="AlphaFoldDB" id="A0A0K2W1N5"/>
<dbReference type="Pfam" id="PF12236">
    <property type="entry name" value="Head-tail_con"/>
    <property type="match status" value="1"/>
</dbReference>
<evidence type="ECO:0000256" key="3">
    <source>
        <dbReference type="ARBA" id="ARBA00023219"/>
    </source>
</evidence>